<dbReference type="GeneID" id="22890337"/>
<dbReference type="AlphaFoldDB" id="G1X4I2"/>
<dbReference type="EMBL" id="ADOT01000060">
    <property type="protein sequence ID" value="EGX51872.1"/>
    <property type="molecule type" value="Genomic_DNA"/>
</dbReference>
<accession>G1X4I2</accession>
<protein>
    <recommendedName>
        <fullName evidence="3">Cupin 2 conserved barrel domain-containing protein</fullName>
    </recommendedName>
</protein>
<keyword evidence="2" id="KW-1185">Reference proteome</keyword>
<evidence type="ECO:0000313" key="2">
    <source>
        <dbReference type="Proteomes" id="UP000008784"/>
    </source>
</evidence>
<evidence type="ECO:0008006" key="3">
    <source>
        <dbReference type="Google" id="ProtNLM"/>
    </source>
</evidence>
<comment type="caution">
    <text evidence="1">The sequence shown here is derived from an EMBL/GenBank/DDBJ whole genome shotgun (WGS) entry which is preliminary data.</text>
</comment>
<reference evidence="1 2" key="1">
    <citation type="journal article" date="2011" name="PLoS Pathog.">
        <title>Genomic and proteomic analyses of the fungus Arthrobotrys oligospora provide insights into nematode-trap formation.</title>
        <authorList>
            <person name="Yang J."/>
            <person name="Wang L."/>
            <person name="Ji X."/>
            <person name="Feng Y."/>
            <person name="Li X."/>
            <person name="Zou C."/>
            <person name="Xu J."/>
            <person name="Ren Y."/>
            <person name="Mi Q."/>
            <person name="Wu J."/>
            <person name="Liu S."/>
            <person name="Liu Y."/>
            <person name="Huang X."/>
            <person name="Wang H."/>
            <person name="Niu X."/>
            <person name="Li J."/>
            <person name="Liang L."/>
            <person name="Luo Y."/>
            <person name="Ji K."/>
            <person name="Zhou W."/>
            <person name="Yu Z."/>
            <person name="Li G."/>
            <person name="Liu Y."/>
            <person name="Li L."/>
            <person name="Qiao M."/>
            <person name="Feng L."/>
            <person name="Zhang K.-Q."/>
        </authorList>
    </citation>
    <scope>NUCLEOTIDE SEQUENCE [LARGE SCALE GENOMIC DNA]</scope>
    <source>
        <strain evidence="2">ATCC 24927 / CBS 115.81 / DSM 1491</strain>
    </source>
</reference>
<dbReference type="OMA" id="QVRSWGF"/>
<dbReference type="InterPro" id="IPR011051">
    <property type="entry name" value="RmlC_Cupin_sf"/>
</dbReference>
<dbReference type="OrthoDB" id="5270965at2759"/>
<dbReference type="PANTHER" id="PTHR40434:SF1">
    <property type="entry name" value="CUPIN TYPE-1 DOMAIN-CONTAINING PROTEIN"/>
    <property type="match status" value="1"/>
</dbReference>
<dbReference type="Proteomes" id="UP000008784">
    <property type="component" value="Unassembled WGS sequence"/>
</dbReference>
<dbReference type="SUPFAM" id="SSF51182">
    <property type="entry name" value="RmlC-like cupins"/>
    <property type="match status" value="1"/>
</dbReference>
<dbReference type="RefSeq" id="XP_011119394.1">
    <property type="nucleotide sequence ID" value="XM_011121092.1"/>
</dbReference>
<organism evidence="1 2">
    <name type="scientific">Arthrobotrys oligospora (strain ATCC 24927 / CBS 115.81 / DSM 1491)</name>
    <name type="common">Nematode-trapping fungus</name>
    <name type="synonym">Didymozoophaga oligospora</name>
    <dbReference type="NCBI Taxonomy" id="756982"/>
    <lineage>
        <taxon>Eukaryota</taxon>
        <taxon>Fungi</taxon>
        <taxon>Dikarya</taxon>
        <taxon>Ascomycota</taxon>
        <taxon>Pezizomycotina</taxon>
        <taxon>Orbiliomycetes</taxon>
        <taxon>Orbiliales</taxon>
        <taxon>Orbiliaceae</taxon>
        <taxon>Orbilia</taxon>
        <taxon>Orbilia oligospora</taxon>
    </lineage>
</organism>
<dbReference type="InParanoid" id="G1X4I2"/>
<sequence length="109" mass="12441">MSQEALVRSWGYSHVFTWTDGPNEYYPPHRHATETTHLIMHGSLTIRYPQSENPGEKTTHSVGERVDVGKNVLHEVWMGDDGCTCKPMHSDHDLKFSNSTDLLRTLEFG</sequence>
<dbReference type="eggNOG" id="ENOG502SRGT">
    <property type="taxonomic scope" value="Eukaryota"/>
</dbReference>
<name>G1X4I2_ARTOA</name>
<gene>
    <name evidence="1" type="ORF">AOL_s00043g606</name>
</gene>
<evidence type="ECO:0000313" key="1">
    <source>
        <dbReference type="EMBL" id="EGX51872.1"/>
    </source>
</evidence>
<dbReference type="Gene3D" id="2.60.120.10">
    <property type="entry name" value="Jelly Rolls"/>
    <property type="match status" value="1"/>
</dbReference>
<proteinExistence type="predicted"/>
<dbReference type="HOGENOM" id="CLU_158082_0_0_1"/>
<dbReference type="InterPro" id="IPR014710">
    <property type="entry name" value="RmlC-like_jellyroll"/>
</dbReference>
<dbReference type="PANTHER" id="PTHR40434">
    <property type="entry name" value="CUPIN_2 DOMAIN-CONTAINING PROTEIN"/>
    <property type="match status" value="1"/>
</dbReference>